<dbReference type="PANTHER" id="PTHR48471">
    <property type="entry name" value="DDE TNP4 DOMAIN-CONTAINING PROTEIN"/>
    <property type="match status" value="1"/>
</dbReference>
<dbReference type="OMA" id="AYCPDER"/>
<protein>
    <submittedName>
        <fullName evidence="1">Uncharacterized protein</fullName>
    </submittedName>
</protein>
<dbReference type="EMBL" id="HF935378">
    <property type="protein sequence ID" value="CCX07858.1"/>
    <property type="molecule type" value="Genomic_DNA"/>
</dbReference>
<reference evidence="1 2" key="1">
    <citation type="journal article" date="2013" name="PLoS Genet.">
        <title>The genome and development-dependent transcriptomes of Pyronema confluens: a window into fungal evolution.</title>
        <authorList>
            <person name="Traeger S."/>
            <person name="Altegoer F."/>
            <person name="Freitag M."/>
            <person name="Gabaldon T."/>
            <person name="Kempken F."/>
            <person name="Kumar A."/>
            <person name="Marcet-Houben M."/>
            <person name="Poggeler S."/>
            <person name="Stajich J.E."/>
            <person name="Nowrousian M."/>
        </authorList>
    </citation>
    <scope>NUCLEOTIDE SEQUENCE [LARGE SCALE GENOMIC DNA]</scope>
    <source>
        <strain evidence="2">CBS 100304</strain>
        <tissue evidence="1">Vegetative mycelium</tissue>
    </source>
</reference>
<dbReference type="AlphaFoldDB" id="U4L0U7"/>
<gene>
    <name evidence="1" type="ORF">PCON_07447</name>
</gene>
<dbReference type="PANTHER" id="PTHR48471:SF1">
    <property type="entry name" value="DDE TNP4 DOMAIN-CONTAINING PROTEIN"/>
    <property type="match status" value="1"/>
</dbReference>
<accession>U4L0U7</accession>
<organism evidence="1 2">
    <name type="scientific">Pyronema omphalodes (strain CBS 100304)</name>
    <name type="common">Pyronema confluens</name>
    <dbReference type="NCBI Taxonomy" id="1076935"/>
    <lineage>
        <taxon>Eukaryota</taxon>
        <taxon>Fungi</taxon>
        <taxon>Dikarya</taxon>
        <taxon>Ascomycota</taxon>
        <taxon>Pezizomycotina</taxon>
        <taxon>Pezizomycetes</taxon>
        <taxon>Pezizales</taxon>
        <taxon>Pyronemataceae</taxon>
        <taxon>Pyronema</taxon>
    </lineage>
</organism>
<sequence>MMLIALQDRLRAPLKAGFTGYSSDRRLALEEIDFNEQLVSARQAAEWGMGTLQGSFSHLKLPMPAENGAYRQILLEICVRLHHVRARIVGLNQIRTVYEGSWTQSSVSTSGDFGEPLTYHDFKEMLFRDIRKNDRIRRYYNFVV</sequence>
<name>U4L0U7_PYROM</name>
<dbReference type="Proteomes" id="UP000018144">
    <property type="component" value="Unassembled WGS sequence"/>
</dbReference>
<keyword evidence="2" id="KW-1185">Reference proteome</keyword>
<evidence type="ECO:0000313" key="1">
    <source>
        <dbReference type="EMBL" id="CCX07858.1"/>
    </source>
</evidence>
<dbReference type="OrthoDB" id="78198at2759"/>
<evidence type="ECO:0000313" key="2">
    <source>
        <dbReference type="Proteomes" id="UP000018144"/>
    </source>
</evidence>
<proteinExistence type="predicted"/>